<dbReference type="AlphaFoldDB" id="A0A9P6JWC7"/>
<accession>A0A9P6JWC7</accession>
<evidence type="ECO:0000313" key="1">
    <source>
        <dbReference type="EMBL" id="KAF9534859.1"/>
    </source>
</evidence>
<dbReference type="Proteomes" id="UP000807306">
    <property type="component" value="Unassembled WGS sequence"/>
</dbReference>
<sequence length="424" mass="47857">MVSMNYMPAELLSIPSFGRSSTRFKRGVNDLLPPYHFPFNLASVCTAWRDVLSRYPEYWTNLYVLVDAIHPTSLSELALYLQYSKHLALKLIVSRSPVSATSSSLHEEDGTRIRSAVEMLRPHFRRCTWISFDAKDLAFLSPDFSTLILSCEIDDAHPPIDTHHVDVEMASSLHAKNSVEGKPPASALTHLELSGYTIMDVIQHSFSLLENETAPMDITLSTYNLTTDLERQQSEHITRTFFRALDVPGRSDKLTLRNINLPYLGDEIFLSLRTGANVDNRELRLDTDDCKMFPYNGHLSLVDLNSDINLCPFFECWAIGSLAVSNCKSFNDDVIRLLVRRRDAEENLLDQHQIINCPHVTVAALRELAGSGNSNLVEMESISVVAPAQQISTQEIDALEEKFPGIFEWFTIEDEESSKLTEVT</sequence>
<name>A0A9P6JWC7_9AGAR</name>
<dbReference type="OrthoDB" id="3001771at2759"/>
<keyword evidence="2" id="KW-1185">Reference proteome</keyword>
<gene>
    <name evidence="1" type="ORF">CPB83DRAFT_901801</name>
</gene>
<reference evidence="1" key="1">
    <citation type="submission" date="2020-11" db="EMBL/GenBank/DDBJ databases">
        <authorList>
            <consortium name="DOE Joint Genome Institute"/>
            <person name="Ahrendt S."/>
            <person name="Riley R."/>
            <person name="Andreopoulos W."/>
            <person name="Labutti K."/>
            <person name="Pangilinan J."/>
            <person name="Ruiz-Duenas F.J."/>
            <person name="Barrasa J.M."/>
            <person name="Sanchez-Garcia M."/>
            <person name="Camarero S."/>
            <person name="Miyauchi S."/>
            <person name="Serrano A."/>
            <person name="Linde D."/>
            <person name="Babiker R."/>
            <person name="Drula E."/>
            <person name="Ayuso-Fernandez I."/>
            <person name="Pacheco R."/>
            <person name="Padilla G."/>
            <person name="Ferreira P."/>
            <person name="Barriuso J."/>
            <person name="Kellner H."/>
            <person name="Castanera R."/>
            <person name="Alfaro M."/>
            <person name="Ramirez L."/>
            <person name="Pisabarro A.G."/>
            <person name="Kuo A."/>
            <person name="Tritt A."/>
            <person name="Lipzen A."/>
            <person name="He G."/>
            <person name="Yan M."/>
            <person name="Ng V."/>
            <person name="Cullen D."/>
            <person name="Martin F."/>
            <person name="Rosso M.-N."/>
            <person name="Henrissat B."/>
            <person name="Hibbett D."/>
            <person name="Martinez A.T."/>
            <person name="Grigoriev I.V."/>
        </authorList>
    </citation>
    <scope>NUCLEOTIDE SEQUENCE</scope>
    <source>
        <strain evidence="1">CBS 506.95</strain>
    </source>
</reference>
<dbReference type="EMBL" id="MU157825">
    <property type="protein sequence ID" value="KAF9534859.1"/>
    <property type="molecule type" value="Genomic_DNA"/>
</dbReference>
<proteinExistence type="predicted"/>
<comment type="caution">
    <text evidence="1">The sequence shown here is derived from an EMBL/GenBank/DDBJ whole genome shotgun (WGS) entry which is preliminary data.</text>
</comment>
<evidence type="ECO:0000313" key="2">
    <source>
        <dbReference type="Proteomes" id="UP000807306"/>
    </source>
</evidence>
<protein>
    <submittedName>
        <fullName evidence="1">Uncharacterized protein</fullName>
    </submittedName>
</protein>
<organism evidence="1 2">
    <name type="scientific">Crepidotus variabilis</name>
    <dbReference type="NCBI Taxonomy" id="179855"/>
    <lineage>
        <taxon>Eukaryota</taxon>
        <taxon>Fungi</taxon>
        <taxon>Dikarya</taxon>
        <taxon>Basidiomycota</taxon>
        <taxon>Agaricomycotina</taxon>
        <taxon>Agaricomycetes</taxon>
        <taxon>Agaricomycetidae</taxon>
        <taxon>Agaricales</taxon>
        <taxon>Agaricineae</taxon>
        <taxon>Crepidotaceae</taxon>
        <taxon>Crepidotus</taxon>
    </lineage>
</organism>